<evidence type="ECO:0000313" key="4">
    <source>
        <dbReference type="WBParaSite" id="L893_g29232.t1"/>
    </source>
</evidence>
<feature type="chain" id="PRO_5009313823" evidence="2">
    <location>
        <begin position="24"/>
        <end position="68"/>
    </location>
</feature>
<organism evidence="3 4">
    <name type="scientific">Steinernema glaseri</name>
    <dbReference type="NCBI Taxonomy" id="37863"/>
    <lineage>
        <taxon>Eukaryota</taxon>
        <taxon>Metazoa</taxon>
        <taxon>Ecdysozoa</taxon>
        <taxon>Nematoda</taxon>
        <taxon>Chromadorea</taxon>
        <taxon>Rhabditida</taxon>
        <taxon>Tylenchina</taxon>
        <taxon>Panagrolaimomorpha</taxon>
        <taxon>Strongyloidoidea</taxon>
        <taxon>Steinernematidae</taxon>
        <taxon>Steinernema</taxon>
    </lineage>
</organism>
<reference evidence="4" key="1">
    <citation type="submission" date="2016-11" db="UniProtKB">
        <authorList>
            <consortium name="WormBaseParasite"/>
        </authorList>
    </citation>
    <scope>IDENTIFICATION</scope>
</reference>
<protein>
    <submittedName>
        <fullName evidence="4">Uncharacterized protein</fullName>
    </submittedName>
</protein>
<evidence type="ECO:0000313" key="3">
    <source>
        <dbReference type="Proteomes" id="UP000095287"/>
    </source>
</evidence>
<evidence type="ECO:0000256" key="2">
    <source>
        <dbReference type="SAM" id="SignalP"/>
    </source>
</evidence>
<accession>A0A1I7ZS02</accession>
<proteinExistence type="predicted"/>
<keyword evidence="3" id="KW-1185">Reference proteome</keyword>
<feature type="region of interest" description="Disordered" evidence="1">
    <location>
        <begin position="26"/>
        <end position="53"/>
    </location>
</feature>
<dbReference type="AlphaFoldDB" id="A0A1I7ZS02"/>
<keyword evidence="2" id="KW-0732">Signal</keyword>
<feature type="signal peptide" evidence="2">
    <location>
        <begin position="1"/>
        <end position="23"/>
    </location>
</feature>
<dbReference type="WBParaSite" id="L893_g29232.t1">
    <property type="protein sequence ID" value="L893_g29232.t1"/>
    <property type="gene ID" value="L893_g29232"/>
</dbReference>
<dbReference type="Proteomes" id="UP000095287">
    <property type="component" value="Unplaced"/>
</dbReference>
<name>A0A1I7ZS02_9BILA</name>
<sequence length="68" mass="7879">MFHLRMLWILAAVFFFLVSSNSSEEKQVADAPGGHPNHPHPHPPSSTTKGPGIRAKRWCPYCDYYFYW</sequence>
<evidence type="ECO:0000256" key="1">
    <source>
        <dbReference type="SAM" id="MobiDB-lite"/>
    </source>
</evidence>